<reference evidence="2" key="1">
    <citation type="journal article" date="2019" name="Int. J. Syst. Evol. Microbiol.">
        <title>The Global Catalogue of Microorganisms (GCM) 10K type strain sequencing project: providing services to taxonomists for standard genome sequencing and annotation.</title>
        <authorList>
            <consortium name="The Broad Institute Genomics Platform"/>
            <consortium name="The Broad Institute Genome Sequencing Center for Infectious Disease"/>
            <person name="Wu L."/>
            <person name="Ma J."/>
        </authorList>
    </citation>
    <scope>NUCLEOTIDE SEQUENCE [LARGE SCALE GENOMIC DNA]</scope>
    <source>
        <strain evidence="2">CCM 8691</strain>
    </source>
</reference>
<protein>
    <submittedName>
        <fullName evidence="1">Uncharacterized protein</fullName>
    </submittedName>
</protein>
<evidence type="ECO:0000313" key="2">
    <source>
        <dbReference type="Proteomes" id="UP001595789"/>
    </source>
</evidence>
<name>A0ABV8PGJ4_9SPHI</name>
<comment type="caution">
    <text evidence="1">The sequence shown here is derived from an EMBL/GenBank/DDBJ whole genome shotgun (WGS) entry which is preliminary data.</text>
</comment>
<accession>A0ABV8PGJ4</accession>
<organism evidence="1 2">
    <name type="scientific">Pedobacter lithocola</name>
    <dbReference type="NCBI Taxonomy" id="1908239"/>
    <lineage>
        <taxon>Bacteria</taxon>
        <taxon>Pseudomonadati</taxon>
        <taxon>Bacteroidota</taxon>
        <taxon>Sphingobacteriia</taxon>
        <taxon>Sphingobacteriales</taxon>
        <taxon>Sphingobacteriaceae</taxon>
        <taxon>Pedobacter</taxon>
    </lineage>
</organism>
<keyword evidence="2" id="KW-1185">Reference proteome</keyword>
<dbReference type="RefSeq" id="WP_378988734.1">
    <property type="nucleotide sequence ID" value="NZ_JBHSBW010000016.1"/>
</dbReference>
<evidence type="ECO:0000313" key="1">
    <source>
        <dbReference type="EMBL" id="MFC4213486.1"/>
    </source>
</evidence>
<gene>
    <name evidence="1" type="ORF">ACFOWA_19995</name>
</gene>
<dbReference type="EMBL" id="JBHSBW010000016">
    <property type="protein sequence ID" value="MFC4213486.1"/>
    <property type="molecule type" value="Genomic_DNA"/>
</dbReference>
<dbReference type="Proteomes" id="UP001595789">
    <property type="component" value="Unassembled WGS sequence"/>
</dbReference>
<sequence length="121" mass="14296">MEFNEQASLYFYAIISLKEQEIRLQNAKLMLEEFKSSNTQTSTDRHLRGIQFAESLYQEQNAFDERQAEVDDYAVDVIEDLKAAAVPPNQNERYDFEEGRYFEVNYDQNDKLKFLGPYSEN</sequence>
<proteinExistence type="predicted"/>